<feature type="domain" description="HTH cro/C1-type" evidence="5">
    <location>
        <begin position="3"/>
        <end position="42"/>
    </location>
</feature>
<dbReference type="PANTHER" id="PTHR30146">
    <property type="entry name" value="LACI-RELATED TRANSCRIPTIONAL REPRESSOR"/>
    <property type="match status" value="1"/>
</dbReference>
<dbReference type="PANTHER" id="PTHR30146:SF153">
    <property type="entry name" value="LACTOSE OPERON REPRESSOR"/>
    <property type="match status" value="1"/>
</dbReference>
<proteinExistence type="predicted"/>
<protein>
    <submittedName>
        <fullName evidence="6">LacI family transcriptional regulator</fullName>
    </submittedName>
</protein>
<keyword evidence="3" id="KW-0804">Transcription</keyword>
<evidence type="ECO:0000256" key="3">
    <source>
        <dbReference type="ARBA" id="ARBA00023163"/>
    </source>
</evidence>
<dbReference type="SUPFAM" id="SSF53822">
    <property type="entry name" value="Periplasmic binding protein-like I"/>
    <property type="match status" value="1"/>
</dbReference>
<feature type="domain" description="HTH lacI-type" evidence="4">
    <location>
        <begin position="8"/>
        <end position="62"/>
    </location>
</feature>
<evidence type="ECO:0000259" key="5">
    <source>
        <dbReference type="PROSITE" id="PS50943"/>
    </source>
</evidence>
<organism evidence="6">
    <name type="scientific">Anaerolinea thermolimosa</name>
    <dbReference type="NCBI Taxonomy" id="229919"/>
    <lineage>
        <taxon>Bacteria</taxon>
        <taxon>Bacillati</taxon>
        <taxon>Chloroflexota</taxon>
        <taxon>Anaerolineae</taxon>
        <taxon>Anaerolineales</taxon>
        <taxon>Anaerolineaceae</taxon>
        <taxon>Anaerolinea</taxon>
    </lineage>
</organism>
<dbReference type="InterPro" id="IPR000843">
    <property type="entry name" value="HTH_LacI"/>
</dbReference>
<dbReference type="Pfam" id="PF13377">
    <property type="entry name" value="Peripla_BP_3"/>
    <property type="match status" value="1"/>
</dbReference>
<evidence type="ECO:0000256" key="2">
    <source>
        <dbReference type="ARBA" id="ARBA00023125"/>
    </source>
</evidence>
<dbReference type="InterPro" id="IPR028082">
    <property type="entry name" value="Peripla_BP_I"/>
</dbReference>
<reference evidence="6" key="1">
    <citation type="journal article" date="2020" name="mSystems">
        <title>Genome- and Community-Level Interaction Insights into Carbon Utilization and Element Cycling Functions of Hydrothermarchaeota in Hydrothermal Sediment.</title>
        <authorList>
            <person name="Zhou Z."/>
            <person name="Liu Y."/>
            <person name="Xu W."/>
            <person name="Pan J."/>
            <person name="Luo Z.H."/>
            <person name="Li M."/>
        </authorList>
    </citation>
    <scope>NUCLEOTIDE SEQUENCE [LARGE SCALE GENOMIC DNA]</scope>
    <source>
        <strain evidence="6">SpSt-573</strain>
    </source>
</reference>
<dbReference type="InterPro" id="IPR046335">
    <property type="entry name" value="LacI/GalR-like_sensor"/>
</dbReference>
<dbReference type="CDD" id="cd06267">
    <property type="entry name" value="PBP1_LacI_sugar_binding-like"/>
    <property type="match status" value="1"/>
</dbReference>
<dbReference type="PRINTS" id="PR00036">
    <property type="entry name" value="HTHLACI"/>
</dbReference>
<dbReference type="InterPro" id="IPR010982">
    <property type="entry name" value="Lambda_DNA-bd_dom_sf"/>
</dbReference>
<dbReference type="SUPFAM" id="SSF47413">
    <property type="entry name" value="lambda repressor-like DNA-binding domains"/>
    <property type="match status" value="1"/>
</dbReference>
<sequence>MKRNSKKITIRDVARAAGVSVSTVSRVLNHKDDVSEETIQKIRSIVHELGYASSLAARGMRSRRTNVIGLVMPDVATPYCQHIMLGVNRAISRLEKNLIIYTSGNWPKENIAQNERSYVSLLNGGITDGLIVVTPTATDFATHAPVVIIDPNTDTPDYPAVIATNREGSLAAMSYLIGLGHRRIAHITGRLNLISSHQRLQGYKDGLAAAGIPYNEDLVAIGDYNTDTAICCARKLLSLSDRPTAIFAANDMSAVGVYQVAREMGLRIPEDLSVVGFDNLRESALMVPALTTVDQFIEEMGFVATEMIVKLVDEEPLPENLRVFQTQLIVRESCTLPTEKIARVS</sequence>
<comment type="caution">
    <text evidence="6">The sequence shown here is derived from an EMBL/GenBank/DDBJ whole genome shotgun (WGS) entry which is preliminary data.</text>
</comment>
<evidence type="ECO:0000313" key="6">
    <source>
        <dbReference type="EMBL" id="HGS21159.1"/>
    </source>
</evidence>
<dbReference type="InterPro" id="IPR001387">
    <property type="entry name" value="Cro/C1-type_HTH"/>
</dbReference>
<keyword evidence="2" id="KW-0238">DNA-binding</keyword>
<dbReference type="GO" id="GO:0000976">
    <property type="term" value="F:transcription cis-regulatory region binding"/>
    <property type="evidence" value="ECO:0007669"/>
    <property type="project" value="TreeGrafter"/>
</dbReference>
<name>A0A7C4KIP2_9CHLR</name>
<dbReference type="PROSITE" id="PS00356">
    <property type="entry name" value="HTH_LACI_1"/>
    <property type="match status" value="1"/>
</dbReference>
<dbReference type="EMBL" id="DSYK01000244">
    <property type="protein sequence ID" value="HGS21159.1"/>
    <property type="molecule type" value="Genomic_DNA"/>
</dbReference>
<dbReference type="AlphaFoldDB" id="A0A7C4KIP2"/>
<evidence type="ECO:0000256" key="1">
    <source>
        <dbReference type="ARBA" id="ARBA00023015"/>
    </source>
</evidence>
<dbReference type="CDD" id="cd01392">
    <property type="entry name" value="HTH_LacI"/>
    <property type="match status" value="1"/>
</dbReference>
<gene>
    <name evidence="6" type="ORF">ENT37_04740</name>
</gene>
<dbReference type="SMART" id="SM00354">
    <property type="entry name" value="HTH_LACI"/>
    <property type="match status" value="1"/>
</dbReference>
<keyword evidence="1" id="KW-0805">Transcription regulation</keyword>
<dbReference type="PROSITE" id="PS50943">
    <property type="entry name" value="HTH_CROC1"/>
    <property type="match status" value="1"/>
</dbReference>
<accession>A0A7C4KIP2</accession>
<dbReference type="Pfam" id="PF00356">
    <property type="entry name" value="LacI"/>
    <property type="match status" value="1"/>
</dbReference>
<dbReference type="PROSITE" id="PS50932">
    <property type="entry name" value="HTH_LACI_2"/>
    <property type="match status" value="1"/>
</dbReference>
<dbReference type="GO" id="GO:0003700">
    <property type="term" value="F:DNA-binding transcription factor activity"/>
    <property type="evidence" value="ECO:0007669"/>
    <property type="project" value="TreeGrafter"/>
</dbReference>
<dbReference type="Gene3D" id="1.10.260.40">
    <property type="entry name" value="lambda repressor-like DNA-binding domains"/>
    <property type="match status" value="1"/>
</dbReference>
<evidence type="ECO:0000259" key="4">
    <source>
        <dbReference type="PROSITE" id="PS50932"/>
    </source>
</evidence>
<dbReference type="Gene3D" id="3.40.50.2300">
    <property type="match status" value="2"/>
</dbReference>